<dbReference type="PANTHER" id="PTHR43649:SF31">
    <property type="entry name" value="SN-GLYCEROL-3-PHOSPHATE-BINDING PERIPLASMIC PROTEIN UGPB"/>
    <property type="match status" value="1"/>
</dbReference>
<sequence>MEKGRRHMGIELNRRHFLSAAASVAGLAAAAPLLSACSGSASQTSTVNTASGLQAALPAYVPSTALKPDFPSMAGGPDVMTDPGFLSYPANPVTTVSGVPGRGGSYTAVTPLWGTVPTAGNSFYEAMNKALGVTLTMKPADGNNYNTIVPTMTAARQLPDWINLPSWWNSNFNVGELAGSQLADLTPYLAGDKIKKYPNLAAIPSAAWRVGAWGDKLYGIPCFSSGFVVAGGTFYRRDILESKGITADQVRSAEDLMSLGKELTDAKRGVWAFGDVWTYMFGAWNLPFKWAIDNGKLVNKYELPAFLDALDWHYKLATSGYMHPDTLAGDNANSGTRFYAGKELIQGGGMGAWVLADYQSGVAANPNYRRGAFNVITADGKGTPRTSMGASSSMISYLNANLKPAQIEELLSVANYLAAPYGSAEYTMANFGVEGVHYTRQNGVPTFTDEGKKNVQATTFPFLASPRSVISNPGGDVVTKDYTAWQTANVKSLTKPVFWNMNISMPQWAATADAGQAVEDTIKDCYHGKKKVSDVQAAIASWKSSGGDRLTQWMTDNVLNKYGTGQ</sequence>
<dbReference type="Gene3D" id="3.40.190.10">
    <property type="entry name" value="Periplasmic binding protein-like II"/>
    <property type="match status" value="1"/>
</dbReference>
<dbReference type="SUPFAM" id="SSF53850">
    <property type="entry name" value="Periplasmic binding protein-like II"/>
    <property type="match status" value="1"/>
</dbReference>
<comment type="caution">
    <text evidence="3">The sequence shown here is derived from an EMBL/GenBank/DDBJ whole genome shotgun (WGS) entry which is preliminary data.</text>
</comment>
<gene>
    <name evidence="3" type="ORF">BCF44_13312</name>
</gene>
<dbReference type="PANTHER" id="PTHR43649">
    <property type="entry name" value="ARABINOSE-BINDING PROTEIN-RELATED"/>
    <property type="match status" value="1"/>
</dbReference>
<evidence type="ECO:0000313" key="4">
    <source>
        <dbReference type="Proteomes" id="UP000256269"/>
    </source>
</evidence>
<dbReference type="InterPro" id="IPR006311">
    <property type="entry name" value="TAT_signal"/>
</dbReference>
<dbReference type="PROSITE" id="PS51318">
    <property type="entry name" value="TAT"/>
    <property type="match status" value="1"/>
</dbReference>
<organism evidence="3 4">
    <name type="scientific">Kutzneria buriramensis</name>
    <dbReference type="NCBI Taxonomy" id="1045776"/>
    <lineage>
        <taxon>Bacteria</taxon>
        <taxon>Bacillati</taxon>
        <taxon>Actinomycetota</taxon>
        <taxon>Actinomycetes</taxon>
        <taxon>Pseudonocardiales</taxon>
        <taxon>Pseudonocardiaceae</taxon>
        <taxon>Kutzneria</taxon>
    </lineage>
</organism>
<protein>
    <submittedName>
        <fullName evidence="3">Putative aldouronate transport system substrate-binding protein</fullName>
    </submittedName>
</protein>
<evidence type="ECO:0000313" key="3">
    <source>
        <dbReference type="EMBL" id="REH26392.1"/>
    </source>
</evidence>
<comment type="similarity">
    <text evidence="1">Belongs to the bacterial solute-binding protein 1 family.</text>
</comment>
<evidence type="ECO:0000256" key="2">
    <source>
        <dbReference type="SAM" id="SignalP"/>
    </source>
</evidence>
<name>A0A3E0GTH9_9PSEU</name>
<reference evidence="3 4" key="1">
    <citation type="submission" date="2018-08" db="EMBL/GenBank/DDBJ databases">
        <title>Genomic Encyclopedia of Archaeal and Bacterial Type Strains, Phase II (KMG-II): from individual species to whole genera.</title>
        <authorList>
            <person name="Goeker M."/>
        </authorList>
    </citation>
    <scope>NUCLEOTIDE SEQUENCE [LARGE SCALE GENOMIC DNA]</scope>
    <source>
        <strain evidence="3 4">DSM 45791</strain>
    </source>
</reference>
<keyword evidence="2" id="KW-0732">Signal</keyword>
<keyword evidence="4" id="KW-1185">Reference proteome</keyword>
<feature type="chain" id="PRO_5017783204" evidence="2">
    <location>
        <begin position="31"/>
        <end position="566"/>
    </location>
</feature>
<dbReference type="AlphaFoldDB" id="A0A3E0GTH9"/>
<evidence type="ECO:0000256" key="1">
    <source>
        <dbReference type="ARBA" id="ARBA00008520"/>
    </source>
</evidence>
<feature type="signal peptide" evidence="2">
    <location>
        <begin position="1"/>
        <end position="30"/>
    </location>
</feature>
<dbReference type="Proteomes" id="UP000256269">
    <property type="component" value="Unassembled WGS sequence"/>
</dbReference>
<accession>A0A3E0GTH9</accession>
<dbReference type="InterPro" id="IPR050490">
    <property type="entry name" value="Bact_solute-bd_prot1"/>
</dbReference>
<dbReference type="EMBL" id="QUNO01000033">
    <property type="protein sequence ID" value="REH26392.1"/>
    <property type="molecule type" value="Genomic_DNA"/>
</dbReference>
<proteinExistence type="inferred from homology"/>